<comment type="caution">
    <text evidence="2">The sequence shown here is derived from an EMBL/GenBank/DDBJ whole genome shotgun (WGS) entry which is preliminary data.</text>
</comment>
<dbReference type="InterPro" id="IPR011059">
    <property type="entry name" value="Metal-dep_hydrolase_composite"/>
</dbReference>
<proteinExistence type="predicted"/>
<dbReference type="CDD" id="cd01297">
    <property type="entry name" value="D-aminoacylase"/>
    <property type="match status" value="1"/>
</dbReference>
<sequence>MMIYDLLIKNAEIFDGTKNAGYKADIGVKGERIVKIGAIDSLALMTIDAVDRVVCPGFIDMHSHSDFTILANPRSESKIRQGVTTEVIGNCGMSAAPRYDEALKRGQEICQDFGFSCAWKSMADYFKVLENTGIGINIVALVGQGNIRTSVMGYADSIATDIQASQMKSLLEESLDAGCFGMSSGLIYPPGCFTPMDELIELCKIVAGFNGIYTTHMRNEGDQLLEAIEEAMTIGKESGVHVHISHLKTSGQRNWSKLQAAFDKLETGGQTRGFAPTVDRYPYTAGGTGLDAVLPSWMYEGGTGKEMERLRDVEIRNRLISQLTQEHQRDWNTVMISAVWNKANKCWEGKRLSELMQGKIESLFDFLISEECKTEAIFFSMSEDNLQQILKKPYMMIGSDASSRATYGILAQDMVHPRGFGTFPRILSRYVREGKILSMEEAIWKMTLLPANTLGICDRGQIKEGCFADMVVFDPITINDTATYELPLSYPTGIDCVILNGQLTVDHGECMGKLCGKVLRKE</sequence>
<dbReference type="Proteomes" id="UP000183085">
    <property type="component" value="Unassembled WGS sequence"/>
</dbReference>
<dbReference type="InterPro" id="IPR050378">
    <property type="entry name" value="Metallo-dep_Hydrolases_sf"/>
</dbReference>
<dbReference type="Gene3D" id="3.30.1490.130">
    <property type="entry name" value="D-aminoacylase. Domain 3"/>
    <property type="match status" value="1"/>
</dbReference>
<evidence type="ECO:0000313" key="2">
    <source>
        <dbReference type="EMBL" id="OIP43521.1"/>
    </source>
</evidence>
<dbReference type="GO" id="GO:0016811">
    <property type="term" value="F:hydrolase activity, acting on carbon-nitrogen (but not peptide) bonds, in linear amides"/>
    <property type="evidence" value="ECO:0007669"/>
    <property type="project" value="InterPro"/>
</dbReference>
<dbReference type="EMBL" id="MNYI01000014">
    <property type="protein sequence ID" value="OIP43521.1"/>
    <property type="molecule type" value="Genomic_DNA"/>
</dbReference>
<evidence type="ECO:0000259" key="1">
    <source>
        <dbReference type="Pfam" id="PF07969"/>
    </source>
</evidence>
<feature type="domain" description="Amidohydrolase 3" evidence="1">
    <location>
        <begin position="397"/>
        <end position="504"/>
    </location>
</feature>
<dbReference type="AlphaFoldDB" id="A0A1J5E544"/>
<dbReference type="InterPro" id="IPR023100">
    <property type="entry name" value="D-aminoacylase_insert_dom_sf"/>
</dbReference>
<dbReference type="SUPFAM" id="SSF51338">
    <property type="entry name" value="Composite domain of metallo-dependent hydrolases"/>
    <property type="match status" value="1"/>
</dbReference>
<name>A0A1J5E544_9BACT</name>
<protein>
    <recommendedName>
        <fullName evidence="1">Amidohydrolase 3 domain-containing protein</fullName>
    </recommendedName>
</protein>
<dbReference type="PANTHER" id="PTHR11647">
    <property type="entry name" value="HYDRANTOINASE/DIHYDROPYRIMIDINASE FAMILY MEMBER"/>
    <property type="match status" value="1"/>
</dbReference>
<evidence type="ECO:0000313" key="3">
    <source>
        <dbReference type="Proteomes" id="UP000183085"/>
    </source>
</evidence>
<dbReference type="Gene3D" id="3.20.20.140">
    <property type="entry name" value="Metal-dependent hydrolases"/>
    <property type="match status" value="1"/>
</dbReference>
<dbReference type="Pfam" id="PF07969">
    <property type="entry name" value="Amidohydro_3"/>
    <property type="match status" value="2"/>
</dbReference>
<feature type="domain" description="Amidohydrolase 3" evidence="1">
    <location>
        <begin position="46"/>
        <end position="98"/>
    </location>
</feature>
<organism evidence="2 3">
    <name type="scientific">Candidatus Desantisbacteria bacterium CG2_30_40_21</name>
    <dbReference type="NCBI Taxonomy" id="1817895"/>
    <lineage>
        <taxon>Bacteria</taxon>
        <taxon>Candidatus Desantisiibacteriota</taxon>
    </lineage>
</organism>
<dbReference type="PANTHER" id="PTHR11647:SF1">
    <property type="entry name" value="COLLAPSIN RESPONSE MEDIATOR PROTEIN"/>
    <property type="match status" value="1"/>
</dbReference>
<gene>
    <name evidence="2" type="ORF">AUJ95_00535</name>
</gene>
<dbReference type="InterPro" id="IPR032466">
    <property type="entry name" value="Metal_Hydrolase"/>
</dbReference>
<reference evidence="2 3" key="1">
    <citation type="journal article" date="2016" name="Environ. Microbiol.">
        <title>Genomic resolution of a cold subsurface aquifer community provides metabolic insights for novel microbes adapted to high CO concentrations.</title>
        <authorList>
            <person name="Probst A.J."/>
            <person name="Castelle C.J."/>
            <person name="Singh A."/>
            <person name="Brown C.T."/>
            <person name="Anantharaman K."/>
            <person name="Sharon I."/>
            <person name="Hug L.A."/>
            <person name="Burstein D."/>
            <person name="Emerson J.B."/>
            <person name="Thomas B.C."/>
            <person name="Banfield J.F."/>
        </authorList>
    </citation>
    <scope>NUCLEOTIDE SEQUENCE [LARGE SCALE GENOMIC DNA]</scope>
    <source>
        <strain evidence="2">CG2_30_40_21</strain>
    </source>
</reference>
<dbReference type="SUPFAM" id="SSF51556">
    <property type="entry name" value="Metallo-dependent hydrolases"/>
    <property type="match status" value="1"/>
</dbReference>
<dbReference type="InterPro" id="IPR013108">
    <property type="entry name" value="Amidohydro_3"/>
</dbReference>
<accession>A0A1J5E544</accession>
<dbReference type="Gene3D" id="2.30.40.10">
    <property type="entry name" value="Urease, subunit C, domain 1"/>
    <property type="match status" value="1"/>
</dbReference>